<dbReference type="Proteomes" id="UP000325763">
    <property type="component" value="Chromosome"/>
</dbReference>
<reference evidence="2 4" key="3">
    <citation type="submission" date="2017-09" db="EMBL/GenBank/DDBJ databases">
        <title>Streptomyces genome completion.</title>
        <authorList>
            <person name="Lee N."/>
            <person name="Cho B.-K."/>
        </authorList>
    </citation>
    <scope>NUCLEOTIDE SEQUENCE [LARGE SCALE GENOMIC DNA]</scope>
    <source>
        <strain evidence="2 4">ATCC 14899</strain>
    </source>
</reference>
<reference evidence="1 3" key="2">
    <citation type="journal article" date="2016" name="Appl. Microbiol. Biotechnol.">
        <title>Exploiting the genome sequence of Streptomyces nodosus for enhanced antibiotic production.</title>
        <authorList>
            <person name="Sweeney P."/>
            <person name="Murphy C.D."/>
            <person name="Caffrey P."/>
        </authorList>
    </citation>
    <scope>NUCLEOTIDE SEQUENCE [LARGE SCALE GENOMIC DNA]</scope>
    <source>
        <strain evidence="1 3">ATCC 14899</strain>
    </source>
</reference>
<dbReference type="EMBL" id="CP009313">
    <property type="protein sequence ID" value="AJE39395.1"/>
    <property type="molecule type" value="Genomic_DNA"/>
</dbReference>
<dbReference type="RefSeq" id="WP_043437874.1">
    <property type="nucleotide sequence ID" value="NZ_CP009313.1"/>
</dbReference>
<organism evidence="1 3">
    <name type="scientific">Streptomyces nodosus</name>
    <dbReference type="NCBI Taxonomy" id="40318"/>
    <lineage>
        <taxon>Bacteria</taxon>
        <taxon>Bacillati</taxon>
        <taxon>Actinomycetota</taxon>
        <taxon>Actinomycetes</taxon>
        <taxon>Kitasatosporales</taxon>
        <taxon>Streptomycetaceae</taxon>
        <taxon>Streptomyces</taxon>
    </lineage>
</organism>
<dbReference type="KEGG" id="snq:CP978_05015"/>
<protein>
    <recommendedName>
        <fullName evidence="5">Dirigent protein</fullName>
    </recommendedName>
</protein>
<dbReference type="AlphaFoldDB" id="A0A0B5DE06"/>
<evidence type="ECO:0008006" key="5">
    <source>
        <dbReference type="Google" id="ProtNLM"/>
    </source>
</evidence>
<evidence type="ECO:0000313" key="2">
    <source>
        <dbReference type="EMBL" id="QEV37979.1"/>
    </source>
</evidence>
<evidence type="ECO:0000313" key="4">
    <source>
        <dbReference type="Proteomes" id="UP000325763"/>
    </source>
</evidence>
<dbReference type="Proteomes" id="UP000031526">
    <property type="component" value="Chromosome"/>
</dbReference>
<accession>A0A0B5DE06</accession>
<evidence type="ECO:0000313" key="3">
    <source>
        <dbReference type="Proteomes" id="UP000031526"/>
    </source>
</evidence>
<proteinExistence type="predicted"/>
<dbReference type="EMBL" id="CP023747">
    <property type="protein sequence ID" value="QEV37979.1"/>
    <property type="molecule type" value="Genomic_DNA"/>
</dbReference>
<keyword evidence="3" id="KW-1185">Reference proteome</keyword>
<reference evidence="3" key="1">
    <citation type="submission" date="2014-09" db="EMBL/GenBank/DDBJ databases">
        <title>Sequence of the Streptomyces nodosus genome.</title>
        <authorList>
            <person name="Sweeney P."/>
            <person name="Stephens N."/>
            <person name="Murphy C."/>
            <person name="Caffrey P."/>
        </authorList>
    </citation>
    <scope>NUCLEOTIDE SEQUENCE [LARGE SCALE GENOMIC DNA]</scope>
    <source>
        <strain evidence="3">ATCC 14899</strain>
    </source>
</reference>
<sequence length="144" mass="15573">MAIQRHTEAPDCISMGGTANLFTMTERSGIGAMTGTIDGAAYGENTSDLNSVGNGRFEYTMCHVFLDKCGSKLRTQDRAVLQTSTEDGVSTLEVEYTVVEATGRFAGYGGAFRSRGWLSMREGENGIDQHAVGVVRFEGEICRK</sequence>
<dbReference type="HOGENOM" id="CLU_1795413_0_0_11"/>
<gene>
    <name evidence="2" type="ORF">CP978_05015</name>
    <name evidence="1" type="ORF">SNOD_04625</name>
</gene>
<dbReference type="OrthoDB" id="8480823at2"/>
<evidence type="ECO:0000313" key="1">
    <source>
        <dbReference type="EMBL" id="AJE39395.1"/>
    </source>
</evidence>
<name>A0A0B5DE06_9ACTN</name>